<feature type="region of interest" description="Disordered" evidence="1">
    <location>
        <begin position="43"/>
        <end position="74"/>
    </location>
</feature>
<gene>
    <name evidence="2" type="ORF">B4U79_14037</name>
</gene>
<accession>A0A3S4RG05</accession>
<proteinExistence type="predicted"/>
<feature type="compositionally biased region" description="Polar residues" evidence="1">
    <location>
        <begin position="51"/>
        <end position="74"/>
    </location>
</feature>
<dbReference type="EMBL" id="NCKU01000374">
    <property type="protein sequence ID" value="RWS15741.1"/>
    <property type="molecule type" value="Genomic_DNA"/>
</dbReference>
<name>A0A3S4RG05_9ACAR</name>
<sequence length="471" mass="52755">MSVNRSSSILEKWLEGVPNSNHSSVKKERKDFHDIFASFPSNSAPFAPNATPRTHTTNPQPAHQQTSNLYSSQNKASREEYDANAIDISSIKGIFGWDQVNDIPLPVILREDERLVPVRIVETKVIGNFSNSLPWTVFSCINIRSYYVTENEAKLLNDINSLHCDYYYGMEPFTAKDVVVCLPDVITLYNFLETSRDIFRHGLGKSSIDWLGFVNISGSHIVPYICKCVNSSSGARKYVPMSLIQHRVLLVKVEKTEMSEWDASYLRMLCIYAGLEHLQIASNDSLCLLSDLKWDSSLCPLHIEECSPPVSKPMNKLSAPKPDLPYGHHLSPVSSQTRQMPRSSAIDEQNWLLASNTVDVCGVQLRAINVKPYSTQQAVFVSDVVTKMFRGVSVLTAHYILEKILQVKLYECTRLHEDAFVRAGLRPLQGDKLVLVDVLRKCLPQLRQIIIAGYGGNAGGGMNSPNLIPRS</sequence>
<dbReference type="AlphaFoldDB" id="A0A3S4RG05"/>
<organism evidence="2 3">
    <name type="scientific">Dinothrombium tinctorium</name>
    <dbReference type="NCBI Taxonomy" id="1965070"/>
    <lineage>
        <taxon>Eukaryota</taxon>
        <taxon>Metazoa</taxon>
        <taxon>Ecdysozoa</taxon>
        <taxon>Arthropoda</taxon>
        <taxon>Chelicerata</taxon>
        <taxon>Arachnida</taxon>
        <taxon>Acari</taxon>
        <taxon>Acariformes</taxon>
        <taxon>Trombidiformes</taxon>
        <taxon>Prostigmata</taxon>
        <taxon>Anystina</taxon>
        <taxon>Parasitengona</taxon>
        <taxon>Trombidioidea</taxon>
        <taxon>Trombidiidae</taxon>
        <taxon>Dinothrombium</taxon>
    </lineage>
</organism>
<protein>
    <submittedName>
        <fullName evidence="2">Uncharacterized protein</fullName>
    </submittedName>
</protein>
<comment type="caution">
    <text evidence="2">The sequence shown here is derived from an EMBL/GenBank/DDBJ whole genome shotgun (WGS) entry which is preliminary data.</text>
</comment>
<keyword evidence="3" id="KW-1185">Reference proteome</keyword>
<dbReference type="Proteomes" id="UP000285301">
    <property type="component" value="Unassembled WGS sequence"/>
</dbReference>
<evidence type="ECO:0000256" key="1">
    <source>
        <dbReference type="SAM" id="MobiDB-lite"/>
    </source>
</evidence>
<evidence type="ECO:0000313" key="2">
    <source>
        <dbReference type="EMBL" id="RWS15741.1"/>
    </source>
</evidence>
<reference evidence="2 3" key="1">
    <citation type="journal article" date="2018" name="Gigascience">
        <title>Genomes of trombidid mites reveal novel predicted allergens and laterally-transferred genes associated with secondary metabolism.</title>
        <authorList>
            <person name="Dong X."/>
            <person name="Chaisiri K."/>
            <person name="Xia D."/>
            <person name="Armstrong S.D."/>
            <person name="Fang Y."/>
            <person name="Donnelly M.J."/>
            <person name="Kadowaki T."/>
            <person name="McGarry J.W."/>
            <person name="Darby A.C."/>
            <person name="Makepeace B.L."/>
        </authorList>
    </citation>
    <scope>NUCLEOTIDE SEQUENCE [LARGE SCALE GENOMIC DNA]</scope>
    <source>
        <strain evidence="2">UoL-WK</strain>
    </source>
</reference>
<dbReference type="OrthoDB" id="6497308at2759"/>
<evidence type="ECO:0000313" key="3">
    <source>
        <dbReference type="Proteomes" id="UP000285301"/>
    </source>
</evidence>